<dbReference type="SMART" id="SM00487">
    <property type="entry name" value="DEXDc"/>
    <property type="match status" value="1"/>
</dbReference>
<dbReference type="PROSITE" id="PS00039">
    <property type="entry name" value="DEAD_ATP_HELICASE"/>
    <property type="match status" value="1"/>
</dbReference>
<dbReference type="GO" id="GO:0003723">
    <property type="term" value="F:RNA binding"/>
    <property type="evidence" value="ECO:0007669"/>
    <property type="project" value="UniProtKB-UniRule"/>
</dbReference>
<evidence type="ECO:0000256" key="3">
    <source>
        <dbReference type="ARBA" id="ARBA00022552"/>
    </source>
</evidence>
<feature type="region of interest" description="Disordered" evidence="11">
    <location>
        <begin position="1"/>
        <end position="35"/>
    </location>
</feature>
<dbReference type="Pfam" id="PF13959">
    <property type="entry name" value="CTE_SPB4"/>
    <property type="match status" value="1"/>
</dbReference>
<evidence type="ECO:0000256" key="9">
    <source>
        <dbReference type="PROSITE-ProRule" id="PRU00552"/>
    </source>
</evidence>
<feature type="compositionally biased region" description="Basic residues" evidence="11">
    <location>
        <begin position="9"/>
        <end position="19"/>
    </location>
</feature>
<dbReference type="PANTHER" id="PTHR24031">
    <property type="entry name" value="RNA HELICASE"/>
    <property type="match status" value="1"/>
</dbReference>
<comment type="domain">
    <text evidence="10">The Q motif is unique to and characteristic of the DEAD box family of RNA helicases and controls ATP binding and hydrolysis.</text>
</comment>
<feature type="region of interest" description="Disordered" evidence="11">
    <location>
        <begin position="528"/>
        <end position="586"/>
    </location>
</feature>
<dbReference type="GO" id="GO:0005524">
    <property type="term" value="F:ATP binding"/>
    <property type="evidence" value="ECO:0007669"/>
    <property type="project" value="UniProtKB-UniRule"/>
</dbReference>
<dbReference type="RefSeq" id="XP_009550892.1">
    <property type="nucleotide sequence ID" value="XM_009552597.1"/>
</dbReference>
<sequence>MAPQAGPSRSHKGPKKSGKSKPSVRSSKVKKVSEKQQIEALERAVEQFNVNDDLNAFADLPISDLTKRGLKKAFFVDMTEIQAKSLPVSLKGKDVLGAARTGSGKTLAFLIPVLEILYRRKWGPQDGLGALVISPTRELAVQIFEVLRSIGGYHSFSAGLVIGGKNLKDERDRLSRMNILVATPGRLLQHMDQTIGFESDNLQLLVLDEADRILDMGFSRTLSALLSHLPKSRQTLLFSATQTQTVADLARLSLKDPVYINAQADSSQDAEHESHLAIPKGLEQHYVVTTLEKKLDVLWSFIKTHLQHKILVFMSSSKQVRFVFETFKRMHPGVPLLHLYGKQKQMTRLQTFNRFTTMQHAVLFATDIAARGLDFPSINWVVQVDAPEDAETYVHRVGRTARYQSNGKGLLLLLPSEEEGMTAALKNKGVDVAKIKIRGSKTQSIENQLQSLAFQDPDIKYLGQRAFVSYLRSIHLQKDKSIFKVSELPADEFAASLGLPGTPKIKFLSKEKAKEKKNASRVAAALQAEISKERGIPAADEEDSEESEEESSEAEGDDEPVDADEDIPPSAELKQEQKSNSVRTKYDRMFQRKNQNILSEHYNKLVDHSLDGTAGDGGDDDFIILKRADHDLPGDDGQPASSHLSKRKLKMGESKRAMLKFKGVPTRIVFDDEGQGHEIYEMKDVDEVFGDAGEGDVLEAGRKFVEGERGKMKEADVKDKEEAKDKKKEKKRKRKERERENNPENQDREGPALAPLDEDDGYVSPAFELSPNSDDDGSEMVPPPAKRNKHNKPSISEKPLPSTLDEEEELALQMLRRGR</sequence>
<dbReference type="EC" id="3.6.4.13" evidence="10"/>
<name>W4JV77_HETIT</name>
<dbReference type="Pfam" id="PF00270">
    <property type="entry name" value="DEAD"/>
    <property type="match status" value="1"/>
</dbReference>
<dbReference type="CDD" id="cd17941">
    <property type="entry name" value="DEADc_DDX10"/>
    <property type="match status" value="1"/>
</dbReference>
<feature type="region of interest" description="Disordered" evidence="11">
    <location>
        <begin position="629"/>
        <end position="650"/>
    </location>
</feature>
<feature type="short sequence motif" description="Q motif" evidence="9">
    <location>
        <begin position="55"/>
        <end position="83"/>
    </location>
</feature>
<dbReference type="InterPro" id="IPR027417">
    <property type="entry name" value="P-loop_NTPase"/>
</dbReference>
<keyword evidence="3" id="KW-0698">rRNA processing</keyword>
<comment type="function">
    <text evidence="10">RNA helicase.</text>
</comment>
<dbReference type="InterPro" id="IPR014001">
    <property type="entry name" value="Helicase_ATP-bd"/>
</dbReference>
<keyword evidence="6 10" id="KW-0347">Helicase</keyword>
<evidence type="ECO:0000256" key="2">
    <source>
        <dbReference type="ARBA" id="ARBA00022517"/>
    </source>
</evidence>
<dbReference type="InParanoid" id="W4JV77"/>
<dbReference type="InterPro" id="IPR025313">
    <property type="entry name" value="SPB4-like_CTE"/>
</dbReference>
<dbReference type="InterPro" id="IPR011545">
    <property type="entry name" value="DEAD/DEAH_box_helicase_dom"/>
</dbReference>
<dbReference type="SMART" id="SM00490">
    <property type="entry name" value="HELICc"/>
    <property type="match status" value="1"/>
</dbReference>
<evidence type="ECO:0000313" key="15">
    <source>
        <dbReference type="EMBL" id="ETW77379.1"/>
    </source>
</evidence>
<dbReference type="AlphaFoldDB" id="W4JV77"/>
<evidence type="ECO:0000256" key="7">
    <source>
        <dbReference type="ARBA" id="ARBA00022840"/>
    </source>
</evidence>
<dbReference type="SMART" id="SM01178">
    <property type="entry name" value="DUF4217"/>
    <property type="match status" value="1"/>
</dbReference>
<evidence type="ECO:0000256" key="5">
    <source>
        <dbReference type="ARBA" id="ARBA00022801"/>
    </source>
</evidence>
<feature type="compositionally biased region" description="Basic residues" evidence="11">
    <location>
        <begin position="727"/>
        <end position="736"/>
    </location>
</feature>
<dbReference type="PROSITE" id="PS51194">
    <property type="entry name" value="HELICASE_CTER"/>
    <property type="match status" value="1"/>
</dbReference>
<dbReference type="eggNOG" id="KOG0343">
    <property type="taxonomic scope" value="Eukaryota"/>
</dbReference>
<dbReference type="KEGG" id="hir:HETIRDRAFT_156555"/>
<dbReference type="GO" id="GO:0005730">
    <property type="term" value="C:nucleolus"/>
    <property type="evidence" value="ECO:0007669"/>
    <property type="project" value="UniProtKB-SubCell"/>
</dbReference>
<dbReference type="OrthoDB" id="10259640at2759"/>
<dbReference type="InterPro" id="IPR000629">
    <property type="entry name" value="RNA-helicase_DEAD-box_CS"/>
</dbReference>
<dbReference type="HOGENOM" id="CLU_003041_26_1_1"/>
<evidence type="ECO:0000256" key="1">
    <source>
        <dbReference type="ARBA" id="ARBA00004604"/>
    </source>
</evidence>
<dbReference type="SUPFAM" id="SSF52540">
    <property type="entry name" value="P-loop containing nucleoside triphosphate hydrolases"/>
    <property type="match status" value="1"/>
</dbReference>
<feature type="domain" description="Helicase C-terminal" evidence="13">
    <location>
        <begin position="281"/>
        <end position="453"/>
    </location>
</feature>
<keyword evidence="7 10" id="KW-0067">ATP-binding</keyword>
<evidence type="ECO:0000256" key="6">
    <source>
        <dbReference type="ARBA" id="ARBA00022806"/>
    </source>
</evidence>
<dbReference type="EMBL" id="KI925463">
    <property type="protein sequence ID" value="ETW77379.1"/>
    <property type="molecule type" value="Genomic_DNA"/>
</dbReference>
<feature type="region of interest" description="Disordered" evidence="11">
    <location>
        <begin position="700"/>
        <end position="808"/>
    </location>
</feature>
<dbReference type="STRING" id="747525.W4JV77"/>
<dbReference type="CDD" id="cd18787">
    <property type="entry name" value="SF2_C_DEAD"/>
    <property type="match status" value="1"/>
</dbReference>
<dbReference type="Pfam" id="PF00271">
    <property type="entry name" value="Helicase_C"/>
    <property type="match status" value="1"/>
</dbReference>
<evidence type="ECO:0000256" key="11">
    <source>
        <dbReference type="SAM" id="MobiDB-lite"/>
    </source>
</evidence>
<dbReference type="Proteomes" id="UP000030671">
    <property type="component" value="Unassembled WGS sequence"/>
</dbReference>
<evidence type="ECO:0000256" key="8">
    <source>
        <dbReference type="ARBA" id="ARBA00022884"/>
    </source>
</evidence>
<comment type="subcellular location">
    <subcellularLocation>
        <location evidence="1">Nucleus</location>
        <location evidence="1">Nucleolus</location>
    </subcellularLocation>
</comment>
<keyword evidence="16" id="KW-1185">Reference proteome</keyword>
<dbReference type="InterPro" id="IPR014014">
    <property type="entry name" value="RNA_helicase_DEAD_Q_motif"/>
</dbReference>
<dbReference type="InterPro" id="IPR001650">
    <property type="entry name" value="Helicase_C-like"/>
</dbReference>
<evidence type="ECO:0000256" key="4">
    <source>
        <dbReference type="ARBA" id="ARBA00022741"/>
    </source>
</evidence>
<dbReference type="PROSITE" id="PS51195">
    <property type="entry name" value="Q_MOTIF"/>
    <property type="match status" value="1"/>
</dbReference>
<proteinExistence type="inferred from homology"/>
<feature type="compositionally biased region" description="Acidic residues" evidence="11">
    <location>
        <begin position="539"/>
        <end position="567"/>
    </location>
</feature>
<evidence type="ECO:0000256" key="10">
    <source>
        <dbReference type="RuleBase" id="RU365068"/>
    </source>
</evidence>
<feature type="domain" description="Helicase ATP-binding" evidence="12">
    <location>
        <begin position="86"/>
        <end position="260"/>
    </location>
</feature>
<dbReference type="FunCoup" id="W4JV77">
    <property type="interactions" value="841"/>
</dbReference>
<evidence type="ECO:0000259" key="13">
    <source>
        <dbReference type="PROSITE" id="PS51194"/>
    </source>
</evidence>
<organism evidence="15 16">
    <name type="scientific">Heterobasidion irregulare (strain TC 32-1)</name>
    <dbReference type="NCBI Taxonomy" id="747525"/>
    <lineage>
        <taxon>Eukaryota</taxon>
        <taxon>Fungi</taxon>
        <taxon>Dikarya</taxon>
        <taxon>Basidiomycota</taxon>
        <taxon>Agaricomycotina</taxon>
        <taxon>Agaricomycetes</taxon>
        <taxon>Russulales</taxon>
        <taxon>Bondarzewiaceae</taxon>
        <taxon>Heterobasidion</taxon>
        <taxon>Heterobasidion annosum species complex</taxon>
    </lineage>
</organism>
<evidence type="ECO:0000259" key="14">
    <source>
        <dbReference type="PROSITE" id="PS51195"/>
    </source>
</evidence>
<dbReference type="GeneID" id="20667646"/>
<keyword evidence="4 10" id="KW-0547">Nucleotide-binding</keyword>
<reference evidence="15 16" key="1">
    <citation type="journal article" date="2012" name="New Phytol.">
        <title>Insight into trade-off between wood decay and parasitism from the genome of a fungal forest pathogen.</title>
        <authorList>
            <person name="Olson A."/>
            <person name="Aerts A."/>
            <person name="Asiegbu F."/>
            <person name="Belbahri L."/>
            <person name="Bouzid O."/>
            <person name="Broberg A."/>
            <person name="Canback B."/>
            <person name="Coutinho P.M."/>
            <person name="Cullen D."/>
            <person name="Dalman K."/>
            <person name="Deflorio G."/>
            <person name="van Diepen L.T."/>
            <person name="Dunand C."/>
            <person name="Duplessis S."/>
            <person name="Durling M."/>
            <person name="Gonthier P."/>
            <person name="Grimwood J."/>
            <person name="Fossdal C.G."/>
            <person name="Hansson D."/>
            <person name="Henrissat B."/>
            <person name="Hietala A."/>
            <person name="Himmelstrand K."/>
            <person name="Hoffmeister D."/>
            <person name="Hogberg N."/>
            <person name="James T.Y."/>
            <person name="Karlsson M."/>
            <person name="Kohler A."/>
            <person name="Kues U."/>
            <person name="Lee Y.H."/>
            <person name="Lin Y.C."/>
            <person name="Lind M."/>
            <person name="Lindquist E."/>
            <person name="Lombard V."/>
            <person name="Lucas S."/>
            <person name="Lunden K."/>
            <person name="Morin E."/>
            <person name="Murat C."/>
            <person name="Park J."/>
            <person name="Raffaello T."/>
            <person name="Rouze P."/>
            <person name="Salamov A."/>
            <person name="Schmutz J."/>
            <person name="Solheim H."/>
            <person name="Stahlberg J."/>
            <person name="Velez H."/>
            <person name="de Vries R.P."/>
            <person name="Wiebenga A."/>
            <person name="Woodward S."/>
            <person name="Yakovlev I."/>
            <person name="Garbelotto M."/>
            <person name="Martin F."/>
            <person name="Grigoriev I.V."/>
            <person name="Stenlid J."/>
        </authorList>
    </citation>
    <scope>NUCLEOTIDE SEQUENCE [LARGE SCALE GENOMIC DNA]</scope>
    <source>
        <strain evidence="15 16">TC 32-1</strain>
    </source>
</reference>
<feature type="domain" description="DEAD-box RNA helicase Q" evidence="14">
    <location>
        <begin position="55"/>
        <end position="83"/>
    </location>
</feature>
<accession>W4JV77</accession>
<gene>
    <name evidence="15" type="ORF">HETIRDRAFT_156555</name>
</gene>
<protein>
    <recommendedName>
        <fullName evidence="10">ATP-dependent RNA helicase</fullName>
        <ecNumber evidence="10">3.6.4.13</ecNumber>
    </recommendedName>
</protein>
<evidence type="ECO:0000313" key="16">
    <source>
        <dbReference type="Proteomes" id="UP000030671"/>
    </source>
</evidence>
<dbReference type="GO" id="GO:0016887">
    <property type="term" value="F:ATP hydrolysis activity"/>
    <property type="evidence" value="ECO:0007669"/>
    <property type="project" value="RHEA"/>
</dbReference>
<dbReference type="Gene3D" id="3.40.50.300">
    <property type="entry name" value="P-loop containing nucleotide triphosphate hydrolases"/>
    <property type="match status" value="2"/>
</dbReference>
<comment type="catalytic activity">
    <reaction evidence="10">
        <text>ATP + H2O = ADP + phosphate + H(+)</text>
        <dbReference type="Rhea" id="RHEA:13065"/>
        <dbReference type="ChEBI" id="CHEBI:15377"/>
        <dbReference type="ChEBI" id="CHEBI:15378"/>
        <dbReference type="ChEBI" id="CHEBI:30616"/>
        <dbReference type="ChEBI" id="CHEBI:43474"/>
        <dbReference type="ChEBI" id="CHEBI:456216"/>
        <dbReference type="EC" id="3.6.4.13"/>
    </reaction>
</comment>
<dbReference type="GO" id="GO:0006364">
    <property type="term" value="P:rRNA processing"/>
    <property type="evidence" value="ECO:0007669"/>
    <property type="project" value="UniProtKB-KW"/>
</dbReference>
<comment type="similarity">
    <text evidence="10">Belongs to the DEAD box helicase family.</text>
</comment>
<feature type="compositionally biased region" description="Basic and acidic residues" evidence="11">
    <location>
        <begin position="737"/>
        <end position="750"/>
    </location>
</feature>
<keyword evidence="2" id="KW-0690">Ribosome biogenesis</keyword>
<keyword evidence="8 10" id="KW-0694">RNA-binding</keyword>
<dbReference type="PROSITE" id="PS51192">
    <property type="entry name" value="HELICASE_ATP_BIND_1"/>
    <property type="match status" value="1"/>
</dbReference>
<feature type="compositionally biased region" description="Basic and acidic residues" evidence="11">
    <location>
        <begin position="700"/>
        <end position="726"/>
    </location>
</feature>
<evidence type="ECO:0000259" key="12">
    <source>
        <dbReference type="PROSITE" id="PS51192"/>
    </source>
</evidence>
<keyword evidence="5 10" id="KW-0378">Hydrolase</keyword>
<dbReference type="GO" id="GO:0003724">
    <property type="term" value="F:RNA helicase activity"/>
    <property type="evidence" value="ECO:0007669"/>
    <property type="project" value="UniProtKB-EC"/>
</dbReference>